<dbReference type="STRING" id="572478.Vdis_0003"/>
<organism evidence="2 3">
    <name type="scientific">Vulcanisaeta distributa (strain DSM 14429 / JCM 11212 / NBRC 100878 / IC-017)</name>
    <dbReference type="NCBI Taxonomy" id="572478"/>
    <lineage>
        <taxon>Archaea</taxon>
        <taxon>Thermoproteota</taxon>
        <taxon>Thermoprotei</taxon>
        <taxon>Thermoproteales</taxon>
        <taxon>Thermoproteaceae</taxon>
        <taxon>Vulcanisaeta</taxon>
    </lineage>
</organism>
<dbReference type="EMBL" id="CP002100">
    <property type="protein sequence ID" value="ADN49418.1"/>
    <property type="molecule type" value="Genomic_DNA"/>
</dbReference>
<keyword evidence="3" id="KW-1185">Reference proteome</keyword>
<dbReference type="PANTHER" id="PTHR38600">
    <property type="entry name" value="TRANSCRIPTIONAL REGULATORY PROTEIN"/>
    <property type="match status" value="1"/>
</dbReference>
<reference evidence="3" key="2">
    <citation type="journal article" date="2010" name="Stand. Genomic Sci.">
        <title>Complete genome sequence of Vulcanisaeta distributa type strain (IC-017T).</title>
        <authorList>
            <person name="Mavromatis K."/>
            <person name="Sikorski J."/>
            <person name="Pabst E."/>
            <person name="Teshima H."/>
            <person name="Lapidus A."/>
            <person name="Lucas S."/>
            <person name="Nolan M."/>
            <person name="Glavina Del Rio T."/>
            <person name="Cheng J."/>
            <person name="Bruce D."/>
            <person name="Goodwin L."/>
            <person name="Pitluck S."/>
            <person name="Liolios K."/>
            <person name="Ivanova N."/>
            <person name="Mikhailova N."/>
            <person name="Pati A."/>
            <person name="Chen A."/>
            <person name="Palaniappan K."/>
            <person name="Land M."/>
            <person name="Hauser L."/>
            <person name="Chang Y."/>
            <person name="Jeffries C."/>
            <person name="Rohde M."/>
            <person name="Spring S."/>
            <person name="Goker M."/>
            <person name="Wirth R."/>
            <person name="Woyke T."/>
            <person name="Bristow J."/>
            <person name="Eisen J."/>
            <person name="Markowitz V."/>
            <person name="Hugenholtz P."/>
            <person name="Klenk H."/>
            <person name="Kyrpides N."/>
        </authorList>
    </citation>
    <scope>NUCLEOTIDE SEQUENCE [LARGE SCALE GENOMIC DNA]</scope>
    <source>
        <strain evidence="3">DSM 14429 / JCM 11212 / NBRC 100878 / IC-017</strain>
    </source>
</reference>
<dbReference type="InterPro" id="IPR001845">
    <property type="entry name" value="HTH_ArsR_DNA-bd_dom"/>
</dbReference>
<dbReference type="HOGENOM" id="CLU_184944_0_0_2"/>
<dbReference type="Proteomes" id="UP000006681">
    <property type="component" value="Chromosome"/>
</dbReference>
<accession>E1QRP3</accession>
<dbReference type="CDD" id="cd00090">
    <property type="entry name" value="HTH_ARSR"/>
    <property type="match status" value="1"/>
</dbReference>
<dbReference type="PROSITE" id="PS50987">
    <property type="entry name" value="HTH_ARSR_2"/>
    <property type="match status" value="1"/>
</dbReference>
<reference evidence="2 3" key="1">
    <citation type="journal article" date="2010" name="Stand. Genomic Sci.">
        <title>Complete genome sequence of Vulcanisaeta distributa type strain (IC-017).</title>
        <authorList>
            <person name="Mavromatis K."/>
            <person name="Sikorski J."/>
            <person name="Pabst E."/>
            <person name="Teshima H."/>
            <person name="Lapidus A."/>
            <person name="Lucas S."/>
            <person name="Nolan M."/>
            <person name="Glavina Del Rio T."/>
            <person name="Cheng J.F."/>
            <person name="Bruce D."/>
            <person name="Goodwin L."/>
            <person name="Pitluck S."/>
            <person name="Liolios K."/>
            <person name="Ivanova N."/>
            <person name="Mikhailova N."/>
            <person name="Pati A."/>
            <person name="Chen A."/>
            <person name="Palaniappan K."/>
            <person name="Land M."/>
            <person name="Hauser L."/>
            <person name="Chang Y.J."/>
            <person name="Jeffries C.D."/>
            <person name="Rohde M."/>
            <person name="Spring S."/>
            <person name="Goker M."/>
            <person name="Wirth R."/>
            <person name="Woyke T."/>
            <person name="Bristow J."/>
            <person name="Eisen J.A."/>
            <person name="Markowitz V."/>
            <person name="Hugenholtz P."/>
            <person name="Klenk H.P."/>
            <person name="Kyrpides N.C."/>
        </authorList>
    </citation>
    <scope>NUCLEOTIDE SEQUENCE [LARGE SCALE GENOMIC DNA]</scope>
    <source>
        <strain evidence="3">DSM 14429 / JCM 11212 / NBRC 100878 / IC-017</strain>
    </source>
</reference>
<dbReference type="InterPro" id="IPR036388">
    <property type="entry name" value="WH-like_DNA-bd_sf"/>
</dbReference>
<dbReference type="PANTHER" id="PTHR38600:SF1">
    <property type="entry name" value="TRANSCRIPTIONAL REGULATORY PROTEIN"/>
    <property type="match status" value="1"/>
</dbReference>
<dbReference type="SUPFAM" id="SSF46785">
    <property type="entry name" value="Winged helix' DNA-binding domain"/>
    <property type="match status" value="1"/>
</dbReference>
<dbReference type="AlphaFoldDB" id="E1QRP3"/>
<dbReference type="GeneID" id="9750915"/>
<feature type="domain" description="HTH arsR-type" evidence="1">
    <location>
        <begin position="1"/>
        <end position="94"/>
    </location>
</feature>
<evidence type="ECO:0000313" key="3">
    <source>
        <dbReference type="Proteomes" id="UP000006681"/>
    </source>
</evidence>
<dbReference type="InterPro" id="IPR011991">
    <property type="entry name" value="ArsR-like_HTH"/>
</dbReference>
<dbReference type="Gene3D" id="1.10.10.10">
    <property type="entry name" value="Winged helix-like DNA-binding domain superfamily/Winged helix DNA-binding domain"/>
    <property type="match status" value="1"/>
</dbReference>
<dbReference type="InterPro" id="IPR036390">
    <property type="entry name" value="WH_DNA-bd_sf"/>
</dbReference>
<dbReference type="eggNOG" id="arCOG04056">
    <property type="taxonomic scope" value="Archaea"/>
</dbReference>
<protein>
    <recommendedName>
        <fullName evidence="1">HTH arsR-type domain-containing protein</fullName>
    </recommendedName>
</protein>
<gene>
    <name evidence="2" type="ordered locus">Vdis_0003</name>
</gene>
<dbReference type="Pfam" id="PF01022">
    <property type="entry name" value="HTH_5"/>
    <property type="match status" value="1"/>
</dbReference>
<dbReference type="KEGG" id="vdi:Vdis_0003"/>
<dbReference type="GO" id="GO:0003700">
    <property type="term" value="F:DNA-binding transcription factor activity"/>
    <property type="evidence" value="ECO:0007669"/>
    <property type="project" value="InterPro"/>
</dbReference>
<evidence type="ECO:0000313" key="2">
    <source>
        <dbReference type="EMBL" id="ADN49418.1"/>
    </source>
</evidence>
<sequence>MSIDFIEDLFSSRIRVRVLRALIKYKEVNITKLSRELGVNYKVIEYHVEALKRLGIAEEKRFGRIRIIRLSEGDPRVLAIERFFSELEHAFMNQSDSRSQGSS</sequence>
<dbReference type="RefSeq" id="WP_013335143.1">
    <property type="nucleotide sequence ID" value="NC_014537.1"/>
</dbReference>
<evidence type="ECO:0000259" key="1">
    <source>
        <dbReference type="PROSITE" id="PS50987"/>
    </source>
</evidence>
<proteinExistence type="predicted"/>
<dbReference type="OrthoDB" id="28763at2157"/>
<name>E1QRP3_VULDI</name>